<dbReference type="SUPFAM" id="SSF56801">
    <property type="entry name" value="Acetyl-CoA synthetase-like"/>
    <property type="match status" value="1"/>
</dbReference>
<organism evidence="2 3">
    <name type="scientific">Methanocalculus taiwanensis</name>
    <dbReference type="NCBI Taxonomy" id="106207"/>
    <lineage>
        <taxon>Archaea</taxon>
        <taxon>Methanobacteriati</taxon>
        <taxon>Methanobacteriota</taxon>
        <taxon>Stenosarchaea group</taxon>
        <taxon>Methanomicrobia</taxon>
        <taxon>Methanomicrobiales</taxon>
        <taxon>Methanocalculaceae</taxon>
        <taxon>Methanocalculus</taxon>
    </lineage>
</organism>
<comment type="caution">
    <text evidence="2">The sequence shown here is derived from an EMBL/GenBank/DDBJ whole genome shotgun (WGS) entry which is preliminary data.</text>
</comment>
<proteinExistence type="predicted"/>
<dbReference type="InterPro" id="IPR042099">
    <property type="entry name" value="ANL_N_sf"/>
</dbReference>
<evidence type="ECO:0000313" key="3">
    <source>
        <dbReference type="Proteomes" id="UP001524383"/>
    </source>
</evidence>
<name>A0ABD4TKY4_9EURY</name>
<dbReference type="EMBL" id="VOTZ01000004">
    <property type="protein sequence ID" value="MCQ1537975.1"/>
    <property type="molecule type" value="Genomic_DNA"/>
</dbReference>
<dbReference type="PANTHER" id="PTHR43845">
    <property type="entry name" value="BLR5969 PROTEIN"/>
    <property type="match status" value="1"/>
</dbReference>
<evidence type="ECO:0000313" key="2">
    <source>
        <dbReference type="EMBL" id="MCQ1537975.1"/>
    </source>
</evidence>
<dbReference type="InterPro" id="IPR017720">
    <property type="entry name" value="Coenzyme_F390_Synthase"/>
</dbReference>
<dbReference type="NCBIfam" id="TIGR03335">
    <property type="entry name" value="F390_ftsA"/>
    <property type="match status" value="1"/>
</dbReference>
<dbReference type="InterPro" id="IPR000873">
    <property type="entry name" value="AMP-dep_synth/lig_dom"/>
</dbReference>
<keyword evidence="3" id="KW-1185">Reference proteome</keyword>
<dbReference type="AlphaFoldDB" id="A0ABD4TKY4"/>
<reference evidence="2 3" key="1">
    <citation type="submission" date="2019-08" db="EMBL/GenBank/DDBJ databases">
        <authorList>
            <person name="Chen S.-C."/>
            <person name="Lai M.-C."/>
            <person name="You Y.-T."/>
        </authorList>
    </citation>
    <scope>NUCLEOTIDE SEQUENCE [LARGE SCALE GENOMIC DNA]</scope>
    <source>
        <strain evidence="2 3">P2F9704a</strain>
    </source>
</reference>
<dbReference type="PANTHER" id="PTHR43845:SF1">
    <property type="entry name" value="BLR5969 PROTEIN"/>
    <property type="match status" value="1"/>
</dbReference>
<feature type="domain" description="AMP-dependent synthetase/ligase" evidence="1">
    <location>
        <begin position="91"/>
        <end position="290"/>
    </location>
</feature>
<accession>A0ABD4TKY4</accession>
<dbReference type="Proteomes" id="UP001524383">
    <property type="component" value="Unassembled WGS sequence"/>
</dbReference>
<dbReference type="Gene3D" id="3.40.50.12780">
    <property type="entry name" value="N-terminal domain of ligase-like"/>
    <property type="match status" value="1"/>
</dbReference>
<gene>
    <name evidence="2" type="primary">ftsA</name>
    <name evidence="2" type="ORF">FTO68_03090</name>
</gene>
<dbReference type="Pfam" id="PF00501">
    <property type="entry name" value="AMP-binding"/>
    <property type="match status" value="1"/>
</dbReference>
<evidence type="ECO:0000259" key="1">
    <source>
        <dbReference type="Pfam" id="PF00501"/>
    </source>
</evidence>
<sequence>MISHMGSIGFFRKAIETMPRDDLDAVIDERVRYTIQYANDNSPFYRKWFREHSINISDIREHEDLLQLPIISGHTIRNNQPPLTDSFQFLSAKMNEIYTIHETSGTTGNPKAFFLTWQDWLRYSEKYARIFRSYGISKGDRVVVCASYGMNVGANMMTLAARRTGTTIIPAGKCTFPIRIIRNYKPTVVIGSVFKLIRLARRLEADGIDPKESGIERLVVGGESFAEASRKYLSTLWDCEVYNTYGSTEGTMCGECVAKAGLHVPEDLIHMDLYNPRMDQFVPDGEYGRIILTKLLPVGERCGTLLINYDTEDATAVVSREKCSCGRTSLRIKTPEREGERFFVEDLSFNRVDIERGVFQPDNMQYLTGEYEAFLYGGRETDSTVLRVSLECTDPANTDISLIQETFRKAFFRFKPELRESYINGSLEMLFHFTGPGELELYKVQGRPKRVVDRR</sequence>
<protein>
    <submittedName>
        <fullName evidence="2">Coenzyme F390 synthetase</fullName>
    </submittedName>
</protein>